<sequence length="393" mass="43957">MSKFLKFIVHLVILCTILGVLALVVPPFIGFHTTIIDSADTETNLDFGSVTYARSVPTEALQNGDSVVVSQNGGVYSLRVTGSGEEENSYTMEDPTGSLAETQTIALGSQANRVILIVPYLGFLMVAVQSTEGLIIIGLAVLFLIILYIIAELWKKDTKKNVEREEDADAVQYDALEEDVVSAYNEDGTPRIKTKKELKQEEKARAKRLKEEDRRMKEEDKGRRKREKKRRKAIRTGGFVDDLTEEDLYEPLTSEPEVRTAPRPAAPRAVSEPERPVEMPAEPRETIENTQVFGEEVKPEPVMEQPKEEAQPETSAVEAASWAVEEEIRAAEEEAAAVEPAEIRKMAIPLYTAQQLHRKAQEEGDDPEIYQDEVSGVTLFDYSRIISGEEEEE</sequence>
<reference evidence="3" key="2">
    <citation type="submission" date="2021-04" db="EMBL/GenBank/DDBJ databases">
        <authorList>
            <person name="Gilroy R."/>
        </authorList>
    </citation>
    <scope>NUCLEOTIDE SEQUENCE</scope>
    <source>
        <strain evidence="3">ChiSjej1B19-8411</strain>
    </source>
</reference>
<keyword evidence="2" id="KW-1133">Transmembrane helix</keyword>
<protein>
    <recommendedName>
        <fullName evidence="5">Signal peptidase I</fullName>
    </recommendedName>
</protein>
<reference evidence="3" key="1">
    <citation type="journal article" date="2021" name="PeerJ">
        <title>Extensive microbial diversity within the chicken gut microbiome revealed by metagenomics and culture.</title>
        <authorList>
            <person name="Gilroy R."/>
            <person name="Ravi A."/>
            <person name="Getino M."/>
            <person name="Pursley I."/>
            <person name="Horton D.L."/>
            <person name="Alikhan N.F."/>
            <person name="Baker D."/>
            <person name="Gharbi K."/>
            <person name="Hall N."/>
            <person name="Watson M."/>
            <person name="Adriaenssens E.M."/>
            <person name="Foster-Nyarko E."/>
            <person name="Jarju S."/>
            <person name="Secka A."/>
            <person name="Antonio M."/>
            <person name="Oren A."/>
            <person name="Chaudhuri R.R."/>
            <person name="La Ragione R."/>
            <person name="Hildebrand F."/>
            <person name="Pallen M.J."/>
        </authorList>
    </citation>
    <scope>NUCLEOTIDE SEQUENCE</scope>
    <source>
        <strain evidence="3">ChiSjej1B19-8411</strain>
    </source>
</reference>
<evidence type="ECO:0008006" key="5">
    <source>
        <dbReference type="Google" id="ProtNLM"/>
    </source>
</evidence>
<dbReference type="AlphaFoldDB" id="A0A9D2B290"/>
<dbReference type="Proteomes" id="UP000886817">
    <property type="component" value="Unassembled WGS sequence"/>
</dbReference>
<feature type="transmembrane region" description="Helical" evidence="2">
    <location>
        <begin position="7"/>
        <end position="29"/>
    </location>
</feature>
<feature type="region of interest" description="Disordered" evidence="1">
    <location>
        <begin position="191"/>
        <end position="237"/>
    </location>
</feature>
<name>A0A9D2B290_9FIRM</name>
<accession>A0A9D2B290</accession>
<feature type="compositionally biased region" description="Basic and acidic residues" evidence="1">
    <location>
        <begin position="195"/>
        <end position="222"/>
    </location>
</feature>
<keyword evidence="2" id="KW-0812">Transmembrane</keyword>
<gene>
    <name evidence="3" type="ORF">IAA45_03870</name>
</gene>
<evidence type="ECO:0000313" key="4">
    <source>
        <dbReference type="Proteomes" id="UP000886817"/>
    </source>
</evidence>
<dbReference type="EMBL" id="DXEX01000089">
    <property type="protein sequence ID" value="HIX58837.1"/>
    <property type="molecule type" value="Genomic_DNA"/>
</dbReference>
<feature type="compositionally biased region" description="Basic residues" evidence="1">
    <location>
        <begin position="223"/>
        <end position="234"/>
    </location>
</feature>
<comment type="caution">
    <text evidence="3">The sequence shown here is derived from an EMBL/GenBank/DDBJ whole genome shotgun (WGS) entry which is preliminary data.</text>
</comment>
<feature type="compositionally biased region" description="Basic and acidic residues" evidence="1">
    <location>
        <begin position="271"/>
        <end position="287"/>
    </location>
</feature>
<evidence type="ECO:0000256" key="1">
    <source>
        <dbReference type="SAM" id="MobiDB-lite"/>
    </source>
</evidence>
<organism evidence="3 4">
    <name type="scientific">Candidatus Blautia gallistercoris</name>
    <dbReference type="NCBI Taxonomy" id="2838490"/>
    <lineage>
        <taxon>Bacteria</taxon>
        <taxon>Bacillati</taxon>
        <taxon>Bacillota</taxon>
        <taxon>Clostridia</taxon>
        <taxon>Lachnospirales</taxon>
        <taxon>Lachnospiraceae</taxon>
        <taxon>Blautia</taxon>
    </lineage>
</organism>
<evidence type="ECO:0000256" key="2">
    <source>
        <dbReference type="SAM" id="Phobius"/>
    </source>
</evidence>
<proteinExistence type="predicted"/>
<evidence type="ECO:0000313" key="3">
    <source>
        <dbReference type="EMBL" id="HIX58837.1"/>
    </source>
</evidence>
<feature type="transmembrane region" description="Helical" evidence="2">
    <location>
        <begin position="133"/>
        <end position="154"/>
    </location>
</feature>
<keyword evidence="2" id="KW-0472">Membrane</keyword>
<feature type="compositionally biased region" description="Basic and acidic residues" evidence="1">
    <location>
        <begin position="295"/>
        <end position="310"/>
    </location>
</feature>
<feature type="compositionally biased region" description="Low complexity" evidence="1">
    <location>
        <begin position="259"/>
        <end position="270"/>
    </location>
</feature>
<feature type="region of interest" description="Disordered" evidence="1">
    <location>
        <begin position="250"/>
        <end position="319"/>
    </location>
</feature>